<dbReference type="RefSeq" id="WP_091876241.1">
    <property type="nucleotide sequence ID" value="NZ_FOLD01000028.1"/>
</dbReference>
<dbReference type="Gene3D" id="1.20.120.160">
    <property type="entry name" value="HPT domain"/>
    <property type="match status" value="1"/>
</dbReference>
<dbReference type="EMBL" id="FOLD01000028">
    <property type="protein sequence ID" value="SFD55020.1"/>
    <property type="molecule type" value="Genomic_DNA"/>
</dbReference>
<name>A0A1I1THG4_9BURK</name>
<reference evidence="5" key="1">
    <citation type="submission" date="2016-10" db="EMBL/GenBank/DDBJ databases">
        <authorList>
            <person name="Varghese N."/>
            <person name="Submissions S."/>
        </authorList>
    </citation>
    <scope>NUCLEOTIDE SEQUENCE [LARGE SCALE GENOMIC DNA]</scope>
    <source>
        <strain evidence="5">CGMCC 1.12041</strain>
    </source>
</reference>
<keyword evidence="1" id="KW-0902">Two-component regulatory system</keyword>
<sequence length="121" mass="12933">MRTLSTQFRSDILHDTAGGDDDLVDQLLAIYLRIVPPMNGRLRAALVAKHTAAMAEEAHSLRSCLAVVGANGLQERCKALENAARRGIAPPDGTGTGLCDDVDVLTSQVYDYQASRPLRGG</sequence>
<evidence type="ECO:0000256" key="1">
    <source>
        <dbReference type="ARBA" id="ARBA00023012"/>
    </source>
</evidence>
<evidence type="ECO:0000259" key="3">
    <source>
        <dbReference type="PROSITE" id="PS50894"/>
    </source>
</evidence>
<dbReference type="STRING" id="1164594.SAMN05216204_12835"/>
<feature type="modified residue" description="Phosphohistidine" evidence="2">
    <location>
        <position position="59"/>
    </location>
</feature>
<dbReference type="InterPro" id="IPR036641">
    <property type="entry name" value="HPT_dom_sf"/>
</dbReference>
<proteinExistence type="predicted"/>
<dbReference type="Proteomes" id="UP000198639">
    <property type="component" value="Unassembled WGS sequence"/>
</dbReference>
<dbReference type="GO" id="GO:0000160">
    <property type="term" value="P:phosphorelay signal transduction system"/>
    <property type="evidence" value="ECO:0007669"/>
    <property type="project" value="UniProtKB-KW"/>
</dbReference>
<protein>
    <submittedName>
        <fullName evidence="4">Hpt domain-containing protein</fullName>
    </submittedName>
</protein>
<evidence type="ECO:0000313" key="4">
    <source>
        <dbReference type="EMBL" id="SFD55020.1"/>
    </source>
</evidence>
<feature type="domain" description="HPt" evidence="3">
    <location>
        <begin position="20"/>
        <end position="119"/>
    </location>
</feature>
<organism evidence="4 5">
    <name type="scientific">Massilia yuzhufengensis</name>
    <dbReference type="NCBI Taxonomy" id="1164594"/>
    <lineage>
        <taxon>Bacteria</taxon>
        <taxon>Pseudomonadati</taxon>
        <taxon>Pseudomonadota</taxon>
        <taxon>Betaproteobacteria</taxon>
        <taxon>Burkholderiales</taxon>
        <taxon>Oxalobacteraceae</taxon>
        <taxon>Telluria group</taxon>
        <taxon>Massilia</taxon>
    </lineage>
</organism>
<keyword evidence="5" id="KW-1185">Reference proteome</keyword>
<dbReference type="SUPFAM" id="SSF47226">
    <property type="entry name" value="Histidine-containing phosphotransfer domain, HPT domain"/>
    <property type="match status" value="1"/>
</dbReference>
<evidence type="ECO:0000313" key="5">
    <source>
        <dbReference type="Proteomes" id="UP000198639"/>
    </source>
</evidence>
<dbReference type="AlphaFoldDB" id="A0A1I1THG4"/>
<accession>A0A1I1THG4</accession>
<evidence type="ECO:0000256" key="2">
    <source>
        <dbReference type="PROSITE-ProRule" id="PRU00110"/>
    </source>
</evidence>
<dbReference type="PROSITE" id="PS50894">
    <property type="entry name" value="HPT"/>
    <property type="match status" value="1"/>
</dbReference>
<dbReference type="GO" id="GO:0004672">
    <property type="term" value="F:protein kinase activity"/>
    <property type="evidence" value="ECO:0007669"/>
    <property type="project" value="UniProtKB-ARBA"/>
</dbReference>
<keyword evidence="2" id="KW-0597">Phosphoprotein</keyword>
<dbReference type="Pfam" id="PF01627">
    <property type="entry name" value="Hpt"/>
    <property type="match status" value="1"/>
</dbReference>
<dbReference type="InterPro" id="IPR008207">
    <property type="entry name" value="Sig_transdc_His_kin_Hpt_dom"/>
</dbReference>
<gene>
    <name evidence="4" type="ORF">SAMN05216204_12835</name>
</gene>